<keyword evidence="8" id="KW-1185">Reference proteome</keyword>
<evidence type="ECO:0000256" key="3">
    <source>
        <dbReference type="ARBA" id="ARBA00022806"/>
    </source>
</evidence>
<dbReference type="Gene3D" id="3.40.50.10810">
    <property type="entry name" value="Tandem AAA-ATPase domain"/>
    <property type="match status" value="1"/>
</dbReference>
<dbReference type="GO" id="GO:0005524">
    <property type="term" value="F:ATP binding"/>
    <property type="evidence" value="ECO:0007669"/>
    <property type="project" value="UniProtKB-KW"/>
</dbReference>
<dbReference type="InterPro" id="IPR014001">
    <property type="entry name" value="Helicase_ATP-bd"/>
</dbReference>
<dbReference type="EMBL" id="KV426003">
    <property type="protein sequence ID" value="KZV92709.1"/>
    <property type="molecule type" value="Genomic_DNA"/>
</dbReference>
<dbReference type="Pfam" id="PF00271">
    <property type="entry name" value="Helicase_C"/>
    <property type="match status" value="1"/>
</dbReference>
<dbReference type="SUPFAM" id="SSF52540">
    <property type="entry name" value="P-loop containing nucleoside triphosphate hydrolases"/>
    <property type="match status" value="2"/>
</dbReference>
<evidence type="ECO:0000256" key="2">
    <source>
        <dbReference type="ARBA" id="ARBA00022801"/>
    </source>
</evidence>
<dbReference type="InterPro" id="IPR027417">
    <property type="entry name" value="P-loop_NTPase"/>
</dbReference>
<organism evidence="7 8">
    <name type="scientific">Exidia glandulosa HHB12029</name>
    <dbReference type="NCBI Taxonomy" id="1314781"/>
    <lineage>
        <taxon>Eukaryota</taxon>
        <taxon>Fungi</taxon>
        <taxon>Dikarya</taxon>
        <taxon>Basidiomycota</taxon>
        <taxon>Agaricomycotina</taxon>
        <taxon>Agaricomycetes</taxon>
        <taxon>Auriculariales</taxon>
        <taxon>Exidiaceae</taxon>
        <taxon>Exidia</taxon>
    </lineage>
</organism>
<dbReference type="CDD" id="cd18793">
    <property type="entry name" value="SF2_C_SNF"/>
    <property type="match status" value="1"/>
</dbReference>
<keyword evidence="3" id="KW-0347">Helicase</keyword>
<dbReference type="InterPro" id="IPR001650">
    <property type="entry name" value="Helicase_C-like"/>
</dbReference>
<feature type="domain" description="Helicase C-terminal" evidence="6">
    <location>
        <begin position="555"/>
        <end position="721"/>
    </location>
</feature>
<proteinExistence type="predicted"/>
<keyword evidence="1" id="KW-0547">Nucleotide-binding</keyword>
<dbReference type="Proteomes" id="UP000077266">
    <property type="component" value="Unassembled WGS sequence"/>
</dbReference>
<evidence type="ECO:0000256" key="4">
    <source>
        <dbReference type="ARBA" id="ARBA00022840"/>
    </source>
</evidence>
<dbReference type="SMART" id="SM00490">
    <property type="entry name" value="HELICc"/>
    <property type="match status" value="1"/>
</dbReference>
<dbReference type="InterPro" id="IPR038718">
    <property type="entry name" value="SNF2-like_sf"/>
</dbReference>
<protein>
    <recommendedName>
        <fullName evidence="6">Helicase C-terminal domain-containing protein</fullName>
    </recommendedName>
</protein>
<sequence>MSFAPLSLFPPPSPNLTSAAASRWPLRLMNDDDNGKTHKRRPSAPPVTSPASTRAPKRSAPSDSAATPIITSNNAMNYTIENNASSTAQVSSSIVASPPTGSLVHRAARPPRVPRTPEQIMALAVKNGDMLSIPQLDRNLVPSGLKMTLLPHQFQGLAWMKYMENPKYPSTQRDGVVQLWRRKMGRNSQEQLFDDLYARFSTPTEALGKGCIVADDLGLGKTLLLLAHILVSKHTEPVDANSPYCRATLIIVPPSLLQMWARKIEEHIQPGRLQFLVYDGGAVFRNVTAEQLKAYDVVLATYSTLHSTHRDANRGPLFQVTWKRMILDTEHQPTKLSPKLTAAILDVQADRRIIVIRSLVEPTVQDLGTHLSILQNLRHKNETTRHKAEDLLTGIMRQTTLKRTVDILCQDKRHKHHFASVTVVDVPIEFSDHGRAEYDNIVELVQDRIRQLVGTIGTEKIAQLVFEAIMLLRLYCLDSGLVNFQWLDDLRDELVGYERERSQPTVAGKTHGVVQNRLQESKLLKERGDLENAMYKAVIGEDVSGTSAPHEKMQALWQELEGISSDDNVVVLSQFAVFIAKVERDLEAFGIPTLRIHGSMSPEERRSVIESFNTTDPYDQAKWPKKNPRVLLSSLEAGACDLDLTAASHVIFTDPCQPAIVQQAMQCVRRIGQSRPVTVYHLWMEQTVEDQVRQKAKLATGVISLPVMEEAQKLARVEDLMAVLYL</sequence>
<evidence type="ECO:0000259" key="6">
    <source>
        <dbReference type="PROSITE" id="PS51194"/>
    </source>
</evidence>
<dbReference type="STRING" id="1314781.A0A166AK70"/>
<evidence type="ECO:0000313" key="8">
    <source>
        <dbReference type="Proteomes" id="UP000077266"/>
    </source>
</evidence>
<dbReference type="OrthoDB" id="448448at2759"/>
<dbReference type="GO" id="GO:0016787">
    <property type="term" value="F:hydrolase activity"/>
    <property type="evidence" value="ECO:0007669"/>
    <property type="project" value="UniProtKB-KW"/>
</dbReference>
<dbReference type="Gene3D" id="3.40.50.300">
    <property type="entry name" value="P-loop containing nucleotide triphosphate hydrolases"/>
    <property type="match status" value="1"/>
</dbReference>
<reference evidence="7 8" key="1">
    <citation type="journal article" date="2016" name="Mol. Biol. Evol.">
        <title>Comparative Genomics of Early-Diverging Mushroom-Forming Fungi Provides Insights into the Origins of Lignocellulose Decay Capabilities.</title>
        <authorList>
            <person name="Nagy L.G."/>
            <person name="Riley R."/>
            <person name="Tritt A."/>
            <person name="Adam C."/>
            <person name="Daum C."/>
            <person name="Floudas D."/>
            <person name="Sun H."/>
            <person name="Yadav J.S."/>
            <person name="Pangilinan J."/>
            <person name="Larsson K.H."/>
            <person name="Matsuura K."/>
            <person name="Barry K."/>
            <person name="Labutti K."/>
            <person name="Kuo R."/>
            <person name="Ohm R.A."/>
            <person name="Bhattacharya S.S."/>
            <person name="Shirouzu T."/>
            <person name="Yoshinaga Y."/>
            <person name="Martin F.M."/>
            <person name="Grigoriev I.V."/>
            <person name="Hibbett D.S."/>
        </authorList>
    </citation>
    <scope>NUCLEOTIDE SEQUENCE [LARGE SCALE GENOMIC DNA]</scope>
    <source>
        <strain evidence="7 8">HHB12029</strain>
    </source>
</reference>
<evidence type="ECO:0000313" key="7">
    <source>
        <dbReference type="EMBL" id="KZV92709.1"/>
    </source>
</evidence>
<evidence type="ECO:0000256" key="5">
    <source>
        <dbReference type="SAM" id="MobiDB-lite"/>
    </source>
</evidence>
<accession>A0A166AK70</accession>
<dbReference type="InterPro" id="IPR050628">
    <property type="entry name" value="SNF2_RAD54_helicase_TF"/>
</dbReference>
<dbReference type="GO" id="GO:0006281">
    <property type="term" value="P:DNA repair"/>
    <property type="evidence" value="ECO:0007669"/>
    <property type="project" value="TreeGrafter"/>
</dbReference>
<evidence type="ECO:0000256" key="1">
    <source>
        <dbReference type="ARBA" id="ARBA00022741"/>
    </source>
</evidence>
<dbReference type="PANTHER" id="PTHR45626:SF17">
    <property type="entry name" value="HELICASE-LIKE TRANSCRIPTION FACTOR"/>
    <property type="match status" value="1"/>
</dbReference>
<dbReference type="SMART" id="SM00487">
    <property type="entry name" value="DEXDc"/>
    <property type="match status" value="1"/>
</dbReference>
<name>A0A166AK70_EXIGL</name>
<feature type="region of interest" description="Disordered" evidence="5">
    <location>
        <begin position="1"/>
        <end position="68"/>
    </location>
</feature>
<keyword evidence="4" id="KW-0067">ATP-binding</keyword>
<dbReference type="GO" id="GO:0008094">
    <property type="term" value="F:ATP-dependent activity, acting on DNA"/>
    <property type="evidence" value="ECO:0007669"/>
    <property type="project" value="TreeGrafter"/>
</dbReference>
<dbReference type="PROSITE" id="PS51194">
    <property type="entry name" value="HELICASE_CTER"/>
    <property type="match status" value="1"/>
</dbReference>
<dbReference type="InterPro" id="IPR049730">
    <property type="entry name" value="SNF2/RAD54-like_C"/>
</dbReference>
<dbReference type="PANTHER" id="PTHR45626">
    <property type="entry name" value="TRANSCRIPTION TERMINATION FACTOR 2-RELATED"/>
    <property type="match status" value="1"/>
</dbReference>
<dbReference type="Pfam" id="PF00176">
    <property type="entry name" value="SNF2-rel_dom"/>
    <property type="match status" value="1"/>
</dbReference>
<dbReference type="InterPro" id="IPR000330">
    <property type="entry name" value="SNF2_N"/>
</dbReference>
<dbReference type="GO" id="GO:0004386">
    <property type="term" value="F:helicase activity"/>
    <property type="evidence" value="ECO:0007669"/>
    <property type="project" value="UniProtKB-KW"/>
</dbReference>
<keyword evidence="2" id="KW-0378">Hydrolase</keyword>
<dbReference type="AlphaFoldDB" id="A0A166AK70"/>
<gene>
    <name evidence="7" type="ORF">EXIGLDRAFT_836229</name>
</gene>
<dbReference type="GO" id="GO:0005634">
    <property type="term" value="C:nucleus"/>
    <property type="evidence" value="ECO:0007669"/>
    <property type="project" value="TreeGrafter"/>
</dbReference>
<dbReference type="InParanoid" id="A0A166AK70"/>